<reference evidence="2" key="1">
    <citation type="submission" date="2021-12" db="EMBL/GenBank/DDBJ databases">
        <title>Convergent genome expansion in fungi linked to evolution of root-endophyte symbiosis.</title>
        <authorList>
            <consortium name="DOE Joint Genome Institute"/>
            <person name="Ke Y.-H."/>
            <person name="Bonito G."/>
            <person name="Liao H.-L."/>
            <person name="Looney B."/>
            <person name="Rojas-Flechas A."/>
            <person name="Nash J."/>
            <person name="Hameed K."/>
            <person name="Schadt C."/>
            <person name="Martin F."/>
            <person name="Crous P.W."/>
            <person name="Miettinen O."/>
            <person name="Magnuson J.K."/>
            <person name="Labbe J."/>
            <person name="Jacobson D."/>
            <person name="Doktycz M.J."/>
            <person name="Veneault-Fourrey C."/>
            <person name="Kuo A."/>
            <person name="Mondo S."/>
            <person name="Calhoun S."/>
            <person name="Riley R."/>
            <person name="Ohm R."/>
            <person name="LaButti K."/>
            <person name="Andreopoulos B."/>
            <person name="Pangilinan J."/>
            <person name="Nolan M."/>
            <person name="Tritt A."/>
            <person name="Clum A."/>
            <person name="Lipzen A."/>
            <person name="Daum C."/>
            <person name="Barry K."/>
            <person name="Grigoriev I.V."/>
            <person name="Vilgalys R."/>
        </authorList>
    </citation>
    <scope>NUCLEOTIDE SEQUENCE</scope>
    <source>
        <strain evidence="2">PMI_201</strain>
    </source>
</reference>
<evidence type="ECO:0000313" key="3">
    <source>
        <dbReference type="Proteomes" id="UP001201262"/>
    </source>
</evidence>
<feature type="compositionally biased region" description="Acidic residues" evidence="1">
    <location>
        <begin position="10"/>
        <end position="25"/>
    </location>
</feature>
<dbReference type="Proteomes" id="UP001201262">
    <property type="component" value="Unassembled WGS sequence"/>
</dbReference>
<sequence length="111" mass="12592">MNPNPVTSEWTDDPEELDLDSEYWSDPESPARTMAAAYGLANPTPILCSTRQSGNCMYLIESQSKYYLWNQIESDVWHIESPTIKNEILRTIGTQGVSGLQVKRLNRVTRA</sequence>
<name>A0AAD4Q3Y3_9EURO</name>
<dbReference type="GeneID" id="70250276"/>
<proteinExistence type="predicted"/>
<evidence type="ECO:0000256" key="1">
    <source>
        <dbReference type="SAM" id="MobiDB-lite"/>
    </source>
</evidence>
<gene>
    <name evidence="2" type="ORF">BGW36DRAFT_424573</name>
</gene>
<organism evidence="2 3">
    <name type="scientific">Talaromyces proteolyticus</name>
    <dbReference type="NCBI Taxonomy" id="1131652"/>
    <lineage>
        <taxon>Eukaryota</taxon>
        <taxon>Fungi</taxon>
        <taxon>Dikarya</taxon>
        <taxon>Ascomycota</taxon>
        <taxon>Pezizomycotina</taxon>
        <taxon>Eurotiomycetes</taxon>
        <taxon>Eurotiomycetidae</taxon>
        <taxon>Eurotiales</taxon>
        <taxon>Trichocomaceae</taxon>
        <taxon>Talaromyces</taxon>
        <taxon>Talaromyces sect. Bacilispori</taxon>
    </lineage>
</organism>
<dbReference type="EMBL" id="JAJTJA010000003">
    <property type="protein sequence ID" value="KAH8702293.1"/>
    <property type="molecule type" value="Genomic_DNA"/>
</dbReference>
<protein>
    <submittedName>
        <fullName evidence="2">Uncharacterized protein</fullName>
    </submittedName>
</protein>
<keyword evidence="3" id="KW-1185">Reference proteome</keyword>
<comment type="caution">
    <text evidence="2">The sequence shown here is derived from an EMBL/GenBank/DDBJ whole genome shotgun (WGS) entry which is preliminary data.</text>
</comment>
<accession>A0AAD4Q3Y3</accession>
<evidence type="ECO:0000313" key="2">
    <source>
        <dbReference type="EMBL" id="KAH8702293.1"/>
    </source>
</evidence>
<feature type="region of interest" description="Disordered" evidence="1">
    <location>
        <begin position="1"/>
        <end position="26"/>
    </location>
</feature>
<dbReference type="RefSeq" id="XP_046075669.1">
    <property type="nucleotide sequence ID" value="XM_046219989.1"/>
</dbReference>
<dbReference type="AlphaFoldDB" id="A0AAD4Q3Y3"/>